<evidence type="ECO:0000256" key="6">
    <source>
        <dbReference type="ARBA" id="ARBA00023274"/>
    </source>
</evidence>
<dbReference type="GO" id="GO:0003735">
    <property type="term" value="F:structural constituent of ribosome"/>
    <property type="evidence" value="ECO:0007669"/>
    <property type="project" value="InterPro"/>
</dbReference>
<dbReference type="Ensembl" id="ENSMPUT00000010408.1">
    <property type="protein sequence ID" value="ENSMPUP00000010245.1"/>
    <property type="gene ID" value="ENSMPUG00000010319.1"/>
</dbReference>
<sequence length="216" mass="24856">MIVRVTNRYIICQIAYAHRGNMIACVAHAHEAPKCNMKVGLTNYTAVYCTDLLLACRLLSRFGMDKYEGQVQVTGDEYRAENTDCRPGAFTCYLDAGFDRTTNGNKFWGSLKGAMDGGLSLPHNTKQFPGYDSENKEFHTEHIMGQKVDYMYYLIEEDEDAYKKQFSPIKLQEMYKKAHTAILKNPVYEKKPKKEVKKKRWNHAKMSLAQKKDKIA</sequence>
<protein>
    <recommendedName>
        <fullName evidence="7">Large ribosomal subunit protein uL18</fullName>
    </recommendedName>
    <alternativeName>
        <fullName evidence="8">60S ribosomal protein L5</fullName>
    </alternativeName>
</protein>
<keyword evidence="4" id="KW-0694">RNA-binding</keyword>
<keyword evidence="3" id="KW-0963">Cytoplasm</keyword>
<dbReference type="InterPro" id="IPR057268">
    <property type="entry name" value="Ribosomal_L18"/>
</dbReference>
<dbReference type="PRINTS" id="PR00058">
    <property type="entry name" value="RIBOSOMALL5"/>
</dbReference>
<dbReference type="InterPro" id="IPR025607">
    <property type="entry name" value="Ribosomal_uL18_C_euk"/>
</dbReference>
<evidence type="ECO:0000256" key="5">
    <source>
        <dbReference type="ARBA" id="ARBA00022980"/>
    </source>
</evidence>
<feature type="compositionally biased region" description="Basic residues" evidence="9">
    <location>
        <begin position="193"/>
        <end position="203"/>
    </location>
</feature>
<dbReference type="InParanoid" id="M3YFY8"/>
<comment type="subcellular location">
    <subcellularLocation>
        <location evidence="1">Cytoplasm</location>
    </subcellularLocation>
</comment>
<evidence type="ECO:0000259" key="10">
    <source>
        <dbReference type="Pfam" id="PF14204"/>
    </source>
</evidence>
<dbReference type="Pfam" id="PF14204">
    <property type="entry name" value="Ribosomal_L18_c"/>
    <property type="match status" value="1"/>
</dbReference>
<proteinExistence type="inferred from homology"/>
<dbReference type="GO" id="GO:0006412">
    <property type="term" value="P:translation"/>
    <property type="evidence" value="ECO:0007669"/>
    <property type="project" value="InterPro"/>
</dbReference>
<evidence type="ECO:0000256" key="4">
    <source>
        <dbReference type="ARBA" id="ARBA00022730"/>
    </source>
</evidence>
<feature type="region of interest" description="Disordered" evidence="9">
    <location>
        <begin position="193"/>
        <end position="216"/>
    </location>
</feature>
<name>M3YFY8_MUSPF</name>
<dbReference type="PANTHER" id="PTHR23410">
    <property type="entry name" value="RIBOSOMAL PROTEIN L5-RELATED"/>
    <property type="match status" value="1"/>
</dbReference>
<dbReference type="PANTHER" id="PTHR23410:SF12">
    <property type="entry name" value="LARGE RIBOSOMAL SUBUNIT PROTEIN UL18"/>
    <property type="match status" value="1"/>
</dbReference>
<dbReference type="InterPro" id="IPR005485">
    <property type="entry name" value="Rbsml_uL18_euk_arch"/>
</dbReference>
<dbReference type="GO" id="GO:0022625">
    <property type="term" value="C:cytosolic large ribosomal subunit"/>
    <property type="evidence" value="ECO:0007669"/>
    <property type="project" value="TreeGrafter"/>
</dbReference>
<organism evidence="11">
    <name type="scientific">Mustela putorius furo</name>
    <name type="common">European domestic ferret</name>
    <name type="synonym">Mustela furo</name>
    <dbReference type="NCBI Taxonomy" id="9669"/>
    <lineage>
        <taxon>Eukaryota</taxon>
        <taxon>Metazoa</taxon>
        <taxon>Chordata</taxon>
        <taxon>Craniata</taxon>
        <taxon>Vertebrata</taxon>
        <taxon>Euteleostomi</taxon>
        <taxon>Mammalia</taxon>
        <taxon>Eutheria</taxon>
        <taxon>Laurasiatheria</taxon>
        <taxon>Carnivora</taxon>
        <taxon>Caniformia</taxon>
        <taxon>Musteloidea</taxon>
        <taxon>Mustelidae</taxon>
        <taxon>Mustelinae</taxon>
        <taxon>Mustela</taxon>
    </lineage>
</organism>
<keyword evidence="4" id="KW-0699">rRNA-binding</keyword>
<evidence type="ECO:0000256" key="8">
    <source>
        <dbReference type="ARBA" id="ARBA00035352"/>
    </source>
</evidence>
<dbReference type="CDD" id="cd00432">
    <property type="entry name" value="Ribosomal_L18_L5e"/>
    <property type="match status" value="1"/>
</dbReference>
<dbReference type="STRING" id="9669.ENSMPUP00000010245"/>
<dbReference type="EMBL" id="AEYP01046242">
    <property type="status" value="NOT_ANNOTATED_CDS"/>
    <property type="molecule type" value="Genomic_DNA"/>
</dbReference>
<reference evidence="11" key="1">
    <citation type="submission" date="2024-06" db="UniProtKB">
        <authorList>
            <consortium name="Ensembl"/>
        </authorList>
    </citation>
    <scope>IDENTIFICATION</scope>
</reference>
<dbReference type="Pfam" id="PF17144">
    <property type="entry name" value="Ribosomal_L5e"/>
    <property type="match status" value="1"/>
</dbReference>
<evidence type="ECO:0000256" key="7">
    <source>
        <dbReference type="ARBA" id="ARBA00035197"/>
    </source>
</evidence>
<dbReference type="GeneTree" id="ENSGT00950000183210"/>
<feature type="domain" description="Large ribosomal subunit protein uL18 C-terminal eukaryotes" evidence="10">
    <location>
        <begin position="171"/>
        <end position="216"/>
    </location>
</feature>
<keyword evidence="6" id="KW-0687">Ribonucleoprotein</keyword>
<dbReference type="HOGENOM" id="CLU_056222_0_0_1"/>
<dbReference type="GO" id="GO:0008097">
    <property type="term" value="F:5S rRNA binding"/>
    <property type="evidence" value="ECO:0007669"/>
    <property type="project" value="InterPro"/>
</dbReference>
<dbReference type="SUPFAM" id="SSF53137">
    <property type="entry name" value="Translational machinery components"/>
    <property type="match status" value="1"/>
</dbReference>
<evidence type="ECO:0000256" key="9">
    <source>
        <dbReference type="SAM" id="MobiDB-lite"/>
    </source>
</evidence>
<dbReference type="eggNOG" id="KOG0875">
    <property type="taxonomic scope" value="Eukaryota"/>
</dbReference>
<dbReference type="AlphaFoldDB" id="M3YFY8"/>
<keyword evidence="5" id="KW-0689">Ribosomal protein</keyword>
<dbReference type="Gene3D" id="3.30.420.100">
    <property type="match status" value="1"/>
</dbReference>
<evidence type="ECO:0000256" key="2">
    <source>
        <dbReference type="ARBA" id="ARBA00007116"/>
    </source>
</evidence>
<comment type="similarity">
    <text evidence="2">Belongs to the universal ribosomal protein uL18 family.</text>
</comment>
<accession>M3YFY8</accession>
<evidence type="ECO:0000256" key="3">
    <source>
        <dbReference type="ARBA" id="ARBA00022490"/>
    </source>
</evidence>
<evidence type="ECO:0000313" key="11">
    <source>
        <dbReference type="Ensembl" id="ENSMPUP00000010245.1"/>
    </source>
</evidence>
<dbReference type="GO" id="GO:0000027">
    <property type="term" value="P:ribosomal large subunit assembly"/>
    <property type="evidence" value="ECO:0007669"/>
    <property type="project" value="TreeGrafter"/>
</dbReference>
<evidence type="ECO:0000256" key="1">
    <source>
        <dbReference type="ARBA" id="ARBA00004496"/>
    </source>
</evidence>